<evidence type="ECO:0000259" key="2">
    <source>
        <dbReference type="PROSITE" id="PS51085"/>
    </source>
</evidence>
<dbReference type="InterPro" id="IPR001041">
    <property type="entry name" value="2Fe-2S_ferredoxin-type"/>
</dbReference>
<dbReference type="InterPro" id="IPR006058">
    <property type="entry name" value="2Fe2S_fd_BS"/>
</dbReference>
<dbReference type="InterPro" id="IPR012675">
    <property type="entry name" value="Beta-grasp_dom_sf"/>
</dbReference>
<dbReference type="CDD" id="cd06189">
    <property type="entry name" value="flavin_oxioreductase"/>
    <property type="match status" value="1"/>
</dbReference>
<dbReference type="InterPro" id="IPR050415">
    <property type="entry name" value="MRET"/>
</dbReference>
<dbReference type="InterPro" id="IPR001709">
    <property type="entry name" value="Flavoprot_Pyr_Nucl_cyt_Rdtase"/>
</dbReference>
<dbReference type="PRINTS" id="PR00371">
    <property type="entry name" value="FPNCR"/>
</dbReference>
<dbReference type="CDD" id="cd00207">
    <property type="entry name" value="fer2"/>
    <property type="match status" value="1"/>
</dbReference>
<dbReference type="Gene3D" id="2.40.30.10">
    <property type="entry name" value="Translation factors"/>
    <property type="match status" value="1"/>
</dbReference>
<dbReference type="PROSITE" id="PS00197">
    <property type="entry name" value="2FE2S_FER_1"/>
    <property type="match status" value="1"/>
</dbReference>
<dbReference type="InterPro" id="IPR001433">
    <property type="entry name" value="OxRdtase_FAD/NAD-bd"/>
</dbReference>
<evidence type="ECO:0000313" key="5">
    <source>
        <dbReference type="Proteomes" id="UP001589775"/>
    </source>
</evidence>
<evidence type="ECO:0000256" key="1">
    <source>
        <dbReference type="ARBA" id="ARBA00034078"/>
    </source>
</evidence>
<dbReference type="EMBL" id="JBHLWM010000005">
    <property type="protein sequence ID" value="MFC0241954.1"/>
    <property type="molecule type" value="Genomic_DNA"/>
</dbReference>
<dbReference type="Pfam" id="PF00970">
    <property type="entry name" value="FAD_binding_6"/>
    <property type="match status" value="1"/>
</dbReference>
<dbReference type="PRINTS" id="PR00410">
    <property type="entry name" value="PHEHYDRXLASE"/>
</dbReference>
<dbReference type="SUPFAM" id="SSF54292">
    <property type="entry name" value="2Fe-2S ferredoxin-like"/>
    <property type="match status" value="1"/>
</dbReference>
<name>A0ABV6EUP7_9BRAD</name>
<dbReference type="InterPro" id="IPR017938">
    <property type="entry name" value="Riboflavin_synthase-like_b-brl"/>
</dbReference>
<dbReference type="PANTHER" id="PTHR47354">
    <property type="entry name" value="NADH OXIDOREDUCTASE HCR"/>
    <property type="match status" value="1"/>
</dbReference>
<dbReference type="SUPFAM" id="SSF63380">
    <property type="entry name" value="Riboflavin synthase domain-like"/>
    <property type="match status" value="1"/>
</dbReference>
<dbReference type="InterPro" id="IPR039261">
    <property type="entry name" value="FNR_nucleotide-bd"/>
</dbReference>
<dbReference type="InterPro" id="IPR017927">
    <property type="entry name" value="FAD-bd_FR_type"/>
</dbReference>
<sequence length="344" mass="36633">MQIVLVPSGTAFSCESDETILAAAKRQAINLASACENGTCGACKAEVVSGAIIHDERASALTRTDLALCKALLCCAYARSDLTIKATEVALRSDQPAATVPARVLRLQRLSPSVVGLTLRFPPGMAPAFRPGQFVGIEWQGRLRSFSIANAARGDGTIDLHIGRVQNGQFTNHVFETLSEGAILRLAGPFGEFGIADAQRPMLFVAGGTGIAPIIGMLQALAPSAPRQPIRLYWGCRNSREFYTSAQIDDIAADFADFRCVQVVSDDDAQWRGRSGFVHDIVRSDVPDLCQFDVYACGNPLLVRAMEDVAIDGGVPPARFFADSFNLVPPPAAADPIPSRGATA</sequence>
<evidence type="ECO:0000259" key="3">
    <source>
        <dbReference type="PROSITE" id="PS51384"/>
    </source>
</evidence>
<feature type="domain" description="FAD-binding FR-type" evidence="3">
    <location>
        <begin position="97"/>
        <end position="196"/>
    </location>
</feature>
<dbReference type="InterPro" id="IPR008333">
    <property type="entry name" value="Cbr1-like_FAD-bd_dom"/>
</dbReference>
<reference evidence="4 5" key="1">
    <citation type="submission" date="2024-09" db="EMBL/GenBank/DDBJ databases">
        <authorList>
            <person name="Sun Q."/>
            <person name="Mori K."/>
        </authorList>
    </citation>
    <scope>NUCLEOTIDE SEQUENCE [LARGE SCALE GENOMIC DNA]</scope>
    <source>
        <strain evidence="4 5">KCTC 23279</strain>
    </source>
</reference>
<dbReference type="PROSITE" id="PS51085">
    <property type="entry name" value="2FE2S_FER_2"/>
    <property type="match status" value="1"/>
</dbReference>
<dbReference type="Pfam" id="PF00175">
    <property type="entry name" value="NAD_binding_1"/>
    <property type="match status" value="1"/>
</dbReference>
<organism evidence="4 5">
    <name type="scientific">Rhodopseudomonas telluris</name>
    <dbReference type="NCBI Taxonomy" id="644215"/>
    <lineage>
        <taxon>Bacteria</taxon>
        <taxon>Pseudomonadati</taxon>
        <taxon>Pseudomonadota</taxon>
        <taxon>Alphaproteobacteria</taxon>
        <taxon>Hyphomicrobiales</taxon>
        <taxon>Nitrobacteraceae</taxon>
        <taxon>Rhodopseudomonas</taxon>
    </lineage>
</organism>
<keyword evidence="5" id="KW-1185">Reference proteome</keyword>
<dbReference type="PROSITE" id="PS51384">
    <property type="entry name" value="FAD_FR"/>
    <property type="match status" value="1"/>
</dbReference>
<dbReference type="RefSeq" id="WP_378389343.1">
    <property type="nucleotide sequence ID" value="NZ_JBHLWM010000005.1"/>
</dbReference>
<comment type="cofactor">
    <cofactor evidence="1">
        <name>[2Fe-2S] cluster</name>
        <dbReference type="ChEBI" id="CHEBI:190135"/>
    </cofactor>
</comment>
<dbReference type="InterPro" id="IPR036010">
    <property type="entry name" value="2Fe-2S_ferredoxin-like_sf"/>
</dbReference>
<feature type="domain" description="2Fe-2S ferredoxin-type" evidence="2">
    <location>
        <begin position="1"/>
        <end position="90"/>
    </location>
</feature>
<dbReference type="PANTHER" id="PTHR47354:SF5">
    <property type="entry name" value="PROTEIN RFBI"/>
    <property type="match status" value="1"/>
</dbReference>
<evidence type="ECO:0000313" key="4">
    <source>
        <dbReference type="EMBL" id="MFC0241954.1"/>
    </source>
</evidence>
<proteinExistence type="predicted"/>
<dbReference type="Gene3D" id="3.40.50.80">
    <property type="entry name" value="Nucleotide-binding domain of ferredoxin-NADP reductase (FNR) module"/>
    <property type="match status" value="1"/>
</dbReference>
<dbReference type="SUPFAM" id="SSF52343">
    <property type="entry name" value="Ferredoxin reductase-like, C-terminal NADP-linked domain"/>
    <property type="match status" value="1"/>
</dbReference>
<dbReference type="Pfam" id="PF00111">
    <property type="entry name" value="Fer2"/>
    <property type="match status" value="1"/>
</dbReference>
<dbReference type="Gene3D" id="3.10.20.30">
    <property type="match status" value="1"/>
</dbReference>
<gene>
    <name evidence="4" type="ORF">ACFFJ6_15800</name>
</gene>
<comment type="caution">
    <text evidence="4">The sequence shown here is derived from an EMBL/GenBank/DDBJ whole genome shotgun (WGS) entry which is preliminary data.</text>
</comment>
<accession>A0ABV6EUP7</accession>
<protein>
    <submittedName>
        <fullName evidence="4">2Fe-2S iron-sulfur cluster-binding protein</fullName>
    </submittedName>
</protein>
<dbReference type="Proteomes" id="UP001589775">
    <property type="component" value="Unassembled WGS sequence"/>
</dbReference>